<gene>
    <name evidence="2" type="ORF">E2C06_12840</name>
</gene>
<dbReference type="AlphaFoldDB" id="A0A4R5QG52"/>
<feature type="compositionally biased region" description="Gly residues" evidence="1">
    <location>
        <begin position="27"/>
        <end position="43"/>
    </location>
</feature>
<feature type="region of interest" description="Disordered" evidence="1">
    <location>
        <begin position="25"/>
        <end position="44"/>
    </location>
</feature>
<evidence type="ECO:0000313" key="2">
    <source>
        <dbReference type="EMBL" id="TDH62264.1"/>
    </source>
</evidence>
<dbReference type="Proteomes" id="UP000295096">
    <property type="component" value="Unassembled WGS sequence"/>
</dbReference>
<evidence type="ECO:0000256" key="1">
    <source>
        <dbReference type="SAM" id="MobiDB-lite"/>
    </source>
</evidence>
<comment type="caution">
    <text evidence="2">The sequence shown here is derived from an EMBL/GenBank/DDBJ whole genome shotgun (WGS) entry which is preliminary data.</text>
</comment>
<keyword evidence="3" id="KW-1185">Reference proteome</keyword>
<proteinExistence type="predicted"/>
<name>A0A4R5QG52_9PROT</name>
<organism evidence="2 3">
    <name type="scientific">Dankookia rubra</name>
    <dbReference type="NCBI Taxonomy" id="1442381"/>
    <lineage>
        <taxon>Bacteria</taxon>
        <taxon>Pseudomonadati</taxon>
        <taxon>Pseudomonadota</taxon>
        <taxon>Alphaproteobacteria</taxon>
        <taxon>Acetobacterales</taxon>
        <taxon>Roseomonadaceae</taxon>
        <taxon>Dankookia</taxon>
    </lineage>
</organism>
<evidence type="ECO:0000313" key="3">
    <source>
        <dbReference type="Proteomes" id="UP000295096"/>
    </source>
</evidence>
<dbReference type="RefSeq" id="WP_133289000.1">
    <property type="nucleotide sequence ID" value="NZ_SMSJ01000013.1"/>
</dbReference>
<protein>
    <submittedName>
        <fullName evidence="2">Uncharacterized protein</fullName>
    </submittedName>
</protein>
<sequence length="154" mass="15424">MTQMTIGEIIAAQAQGLAGAAEHGAQGAAGHGADGTAGVGGTPEVGAASDAGALFLDTPLDLHVTINGATGGTNLVIGSIDGQTLLALDGGLLIEVADGQDAQDPGEHIDHASLAAPRPGFPDLHAPQHDMPALDLGDRLMAKFHEHGDWSWMG</sequence>
<accession>A0A4R5QG52</accession>
<dbReference type="EMBL" id="SMSJ01000013">
    <property type="protein sequence ID" value="TDH62264.1"/>
    <property type="molecule type" value="Genomic_DNA"/>
</dbReference>
<reference evidence="2 3" key="1">
    <citation type="journal article" date="2016" name="J. Microbiol.">
        <title>Dankookia rubra gen. nov., sp. nov., an alphaproteobacterium isolated from sediment of a shallow stream.</title>
        <authorList>
            <person name="Kim W.H."/>
            <person name="Kim D.H."/>
            <person name="Kang K."/>
            <person name="Ahn T.Y."/>
        </authorList>
    </citation>
    <scope>NUCLEOTIDE SEQUENCE [LARGE SCALE GENOMIC DNA]</scope>
    <source>
        <strain evidence="2 3">JCM30602</strain>
    </source>
</reference>